<dbReference type="Pfam" id="PF25023">
    <property type="entry name" value="TEN_YD-shell"/>
    <property type="match status" value="2"/>
</dbReference>
<feature type="domain" description="Teneurin-like YD-shell" evidence="4">
    <location>
        <begin position="1111"/>
        <end position="1219"/>
    </location>
</feature>
<dbReference type="InterPro" id="IPR045351">
    <property type="entry name" value="DUF6531"/>
</dbReference>
<proteinExistence type="predicted"/>
<dbReference type="PANTHER" id="PTHR32305:SF15">
    <property type="entry name" value="PROTEIN RHSA-RELATED"/>
    <property type="match status" value="1"/>
</dbReference>
<feature type="compositionally biased region" description="Gly residues" evidence="2">
    <location>
        <begin position="321"/>
        <end position="330"/>
    </location>
</feature>
<dbReference type="Gene3D" id="2.180.10.10">
    <property type="entry name" value="RHS repeat-associated core"/>
    <property type="match status" value="3"/>
</dbReference>
<evidence type="ECO:0000259" key="3">
    <source>
        <dbReference type="Pfam" id="PF20148"/>
    </source>
</evidence>
<dbReference type="InterPro" id="IPR056823">
    <property type="entry name" value="TEN-like_YD-shell"/>
</dbReference>
<feature type="compositionally biased region" description="Gly residues" evidence="2">
    <location>
        <begin position="272"/>
        <end position="281"/>
    </location>
</feature>
<feature type="domain" description="DUF6531" evidence="3">
    <location>
        <begin position="378"/>
        <end position="450"/>
    </location>
</feature>
<organism evidence="5 6">
    <name type="scientific">Saccharopolyspora oryzae</name>
    <dbReference type="NCBI Taxonomy" id="2997343"/>
    <lineage>
        <taxon>Bacteria</taxon>
        <taxon>Bacillati</taxon>
        <taxon>Actinomycetota</taxon>
        <taxon>Actinomycetes</taxon>
        <taxon>Pseudonocardiales</taxon>
        <taxon>Pseudonocardiaceae</taxon>
        <taxon>Saccharopolyspora</taxon>
    </lineage>
</organism>
<evidence type="ECO:0000259" key="4">
    <source>
        <dbReference type="Pfam" id="PF25023"/>
    </source>
</evidence>
<dbReference type="InterPro" id="IPR006530">
    <property type="entry name" value="YD"/>
</dbReference>
<dbReference type="InterPro" id="IPR050708">
    <property type="entry name" value="T6SS_VgrG/RHS"/>
</dbReference>
<dbReference type="Pfam" id="PF20148">
    <property type="entry name" value="DUF6531"/>
    <property type="match status" value="1"/>
</dbReference>
<dbReference type="PANTHER" id="PTHR32305">
    <property type="match status" value="1"/>
</dbReference>
<accession>A0ABT4V1C8</accession>
<feature type="region of interest" description="Disordered" evidence="2">
    <location>
        <begin position="246"/>
        <end position="377"/>
    </location>
</feature>
<gene>
    <name evidence="5" type="ORF">OU415_20200</name>
</gene>
<dbReference type="Proteomes" id="UP001210380">
    <property type="component" value="Unassembled WGS sequence"/>
</dbReference>
<feature type="compositionally biased region" description="Polar residues" evidence="2">
    <location>
        <begin position="286"/>
        <end position="299"/>
    </location>
</feature>
<feature type="domain" description="Teneurin-like YD-shell" evidence="4">
    <location>
        <begin position="576"/>
        <end position="798"/>
    </location>
</feature>
<dbReference type="InterPro" id="IPR038332">
    <property type="entry name" value="PPE_sf"/>
</dbReference>
<feature type="compositionally biased region" description="Low complexity" evidence="2">
    <location>
        <begin position="300"/>
        <end position="320"/>
    </location>
</feature>
<keyword evidence="6" id="KW-1185">Reference proteome</keyword>
<dbReference type="NCBIfam" id="TIGR01643">
    <property type="entry name" value="YD_repeat_2x"/>
    <property type="match status" value="9"/>
</dbReference>
<dbReference type="NCBIfam" id="TIGR03696">
    <property type="entry name" value="Rhs_assc_core"/>
    <property type="match status" value="1"/>
</dbReference>
<protein>
    <submittedName>
        <fullName evidence="5">DUF6531 domain-containing protein</fullName>
    </submittedName>
</protein>
<dbReference type="SUPFAM" id="SSF140453">
    <property type="entry name" value="EsxAB dimer-like"/>
    <property type="match status" value="1"/>
</dbReference>
<sequence length="1585" mass="170452">MTNPLVAETKDSTESFSGVPILESVNDTKKAIESGDWASGVMGAVGTGLDALTMAMDPFGSILAAGVGWLMEHVGPLSDALDALAGDADQIKAHSETWKNVATELGEINTEMANIVKNDLANWTGEAADSYRKRSEDTGKLLEAAKNAAEGASDGIGTAGEVVGAVRSLVRDIIAELVGRLISWALQVLATLGIAMAWVVPQVVAAVTKTVAKIADVTTKLVKAMKALTPLIKKLKDGFGEAGKALNKIKGGKGGSNTKPDSPAPTRSTGNDGNGSRGGSGDNSTPNRSNGNNDPASTHSQSTGGSSDRSGGSSGSQGNSGSQGSGGSNGGSVTTGPTGSRGLGGGGSRGGRSSSNGSRSLRDQNSNPRSVDKCTTVGDPIEVSTGQMLMSQVDAEFLGALPLVFERTHFSSYRTGRWFGDSWMSTLDQRLEVDADGVSFASADGTLQHFPHLAVGGWSASDQGPSRQLGRTEDGGYVLVDKERNQLLRFAPEDSVLPLTSITDDSGNSIAFVHDDSGVPVGILHSGGYVVRIEVAGGLVVALHSVAGDGTEVELMRYGYRDSRLTEVVNASGEPMRFEYDQAGRITGWTDRNGEWFRYIYDHQGRCVRTEGSGGFLTGTLEYDTENRVTYSTDSLGHCTAFHLNEAGQVIREIDPLGGETTSEWDSADRLLKHTDPLGRTTAYEYGEYGNLISVTRPDGTQTRREYDESGRPVAFIDPDSSVTRYEYDERGNLVRITDAVGAVTSYAFDDLGNVVSVTDALGNTQRISVDIAGLPVALTDETGATSSSDRDQFGRVIAITDEMGGVQRFGWTVGGQIAWQQDATGAVQRSSYDGEGNERSQTDALGRTTSTEFTHFDLVAAVTRPDGSRLEFGYDTETRLTSVTNELGMVWRYTYDAAGNLVQETDFSGVTTHYRRDAAGQLVERSTSAGEVLRFRYDLLGNVVEQTDGRTTTTFSYSPSGLLVEAVNADSRVSFQRDALGRITAETVNGRTVTSEYDLLGRRIRRRTPSGAESVWEYGADGNPVALHTTGRTIRFEYDRMGREVRRVLGSGAAVDQTWTPTGQIDSQLITRAGGERVQHRSYAYRADGELVGVRDQLTGPREFALGAGDRVTAVQGSGWSERYDYDAAGNLVNASWPTGEQQLGRRDYQGMLVRSAGNIGYAHDARGRLVRRQFMPTAESFQFSWDADDRLTEVLTPGGARWRYRYDAMGRRIAKEKLGPDGRTAVERIDFAWDGINLVEQVAFDGSAPRGRATVWEHAPGSLHPLTQSERVPGGPQGWVENRFHAIVTDLLGTPTELVDDRGGVLPVNRTPLWGSSATSGPTPLRFPGQYFDEETGLHYNFFRYYDPVLARYLSPDPIGLDAGPNNHVYVGNPNSWCDPLGLAGCKTKPKLNDNENKTGPAWQKAGGDKKVFRNTRDELAKHMRENHKQVTNHILNGDKKDAKGNVITDPKGKGAVGGMHTYDKNGNLPPGVNMKPDPETGLMRKGNENKAHEIWHDRPGQTNPPKWSTMFPKNWSADQALAHVAASNPEKFGVADKFGPAGSGKISQADFLSRNSGGQKFGMSTLGEGVNATGFPVRRGGR</sequence>
<reference evidence="5 6" key="1">
    <citation type="submission" date="2022-11" db="EMBL/GenBank/DDBJ databases">
        <title>Draft genome sequence of Saccharopolyspora sp. WRP15-2 isolated from rhizosphere soils of wild rice in Thailand.</title>
        <authorList>
            <person name="Duangmal K."/>
            <person name="Kammanee S."/>
            <person name="Muangham S."/>
        </authorList>
    </citation>
    <scope>NUCLEOTIDE SEQUENCE [LARGE SCALE GENOMIC DNA]</scope>
    <source>
        <strain evidence="5 6">WRP15-2</strain>
    </source>
</reference>
<dbReference type="RefSeq" id="WP_270950463.1">
    <property type="nucleotide sequence ID" value="NZ_JAQGLA010000033.1"/>
</dbReference>
<dbReference type="EMBL" id="JAQGLA010000033">
    <property type="protein sequence ID" value="MDA3627771.1"/>
    <property type="molecule type" value="Genomic_DNA"/>
</dbReference>
<evidence type="ECO:0000256" key="1">
    <source>
        <dbReference type="ARBA" id="ARBA00022737"/>
    </source>
</evidence>
<name>A0ABT4V1C8_9PSEU</name>
<dbReference type="Pfam" id="PF05593">
    <property type="entry name" value="RHS_repeat"/>
    <property type="match status" value="3"/>
</dbReference>
<feature type="compositionally biased region" description="Gly residues" evidence="2">
    <location>
        <begin position="339"/>
        <end position="350"/>
    </location>
</feature>
<dbReference type="InterPro" id="IPR031325">
    <property type="entry name" value="RHS_repeat"/>
</dbReference>
<evidence type="ECO:0000313" key="6">
    <source>
        <dbReference type="Proteomes" id="UP001210380"/>
    </source>
</evidence>
<dbReference type="InterPro" id="IPR036689">
    <property type="entry name" value="ESAT-6-like_sf"/>
</dbReference>
<comment type="caution">
    <text evidence="5">The sequence shown here is derived from an EMBL/GenBank/DDBJ whole genome shotgun (WGS) entry which is preliminary data.</text>
</comment>
<feature type="region of interest" description="Disordered" evidence="2">
    <location>
        <begin position="1453"/>
        <end position="1475"/>
    </location>
</feature>
<feature type="region of interest" description="Disordered" evidence="2">
    <location>
        <begin position="1564"/>
        <end position="1585"/>
    </location>
</feature>
<dbReference type="InterPro" id="IPR022385">
    <property type="entry name" value="Rhs_assc_core"/>
</dbReference>
<evidence type="ECO:0000313" key="5">
    <source>
        <dbReference type="EMBL" id="MDA3627771.1"/>
    </source>
</evidence>
<evidence type="ECO:0000256" key="2">
    <source>
        <dbReference type="SAM" id="MobiDB-lite"/>
    </source>
</evidence>
<keyword evidence="1" id="KW-0677">Repeat</keyword>
<dbReference type="Gene3D" id="1.20.1260.20">
    <property type="entry name" value="PPE superfamily"/>
    <property type="match status" value="1"/>
</dbReference>